<protein>
    <submittedName>
        <fullName evidence="3">Septation inhibitor protein</fullName>
    </submittedName>
</protein>
<gene>
    <name evidence="3" type="ORF">E3202_00830</name>
</gene>
<keyword evidence="2" id="KW-0812">Transmembrane</keyword>
<keyword evidence="1" id="KW-0175">Coiled coil</keyword>
<dbReference type="OrthoDB" id="9815600at2"/>
<comment type="caution">
    <text evidence="3">The sequence shown here is derived from an EMBL/GenBank/DDBJ whole genome shotgun (WGS) entry which is preliminary data.</text>
</comment>
<dbReference type="Proteomes" id="UP000315037">
    <property type="component" value="Unassembled WGS sequence"/>
</dbReference>
<name>A0A506US42_9PROT</name>
<reference evidence="3 4" key="1">
    <citation type="submission" date="2019-03" db="EMBL/GenBank/DDBJ databases">
        <title>The complete genome sequence of Neokomagataea sp. Jb2 NBRC113641.</title>
        <authorList>
            <person name="Chua K.-O."/>
            <person name="Chan K.-G."/>
            <person name="See-Too W.-S."/>
        </authorList>
    </citation>
    <scope>NUCLEOTIDE SEQUENCE [LARGE SCALE GENOMIC DNA]</scope>
    <source>
        <strain evidence="3 4">Jb2</strain>
    </source>
</reference>
<organism evidence="3 4">
    <name type="scientific">Oecophyllibacter saccharovorans</name>
    <dbReference type="NCBI Taxonomy" id="2558360"/>
    <lineage>
        <taxon>Bacteria</taxon>
        <taxon>Pseudomonadati</taxon>
        <taxon>Pseudomonadota</taxon>
        <taxon>Alphaproteobacteria</taxon>
        <taxon>Acetobacterales</taxon>
        <taxon>Acetobacteraceae</taxon>
        <taxon>Oecophyllibacter</taxon>
    </lineage>
</organism>
<dbReference type="AlphaFoldDB" id="A0A506US42"/>
<keyword evidence="2" id="KW-1133">Transmembrane helix</keyword>
<sequence length="109" mass="12696">MKVGVIIRRGLQAILPPLIFLLLTGYFIWNALRGEHGIQAYQEQLTLRQQAETALKNAHQEQDIWRRRVAELSEQSLDRDILDERSRAMLNTSQSDEIIVPYGDHDHLY</sequence>
<evidence type="ECO:0000256" key="2">
    <source>
        <dbReference type="SAM" id="Phobius"/>
    </source>
</evidence>
<keyword evidence="2" id="KW-0472">Membrane</keyword>
<proteinExistence type="predicted"/>
<feature type="coiled-coil region" evidence="1">
    <location>
        <begin position="41"/>
        <end position="75"/>
    </location>
</feature>
<keyword evidence="4" id="KW-1185">Reference proteome</keyword>
<dbReference type="EMBL" id="SORZ01000001">
    <property type="protein sequence ID" value="TPW36132.1"/>
    <property type="molecule type" value="Genomic_DNA"/>
</dbReference>
<feature type="transmembrane region" description="Helical" evidence="2">
    <location>
        <begin position="12"/>
        <end position="29"/>
    </location>
</feature>
<evidence type="ECO:0000313" key="4">
    <source>
        <dbReference type="Proteomes" id="UP000315037"/>
    </source>
</evidence>
<dbReference type="RefSeq" id="WP_141452267.1">
    <property type="nucleotide sequence ID" value="NZ_CP038143.1"/>
</dbReference>
<dbReference type="InterPro" id="IPR007060">
    <property type="entry name" value="FtsL/DivIC"/>
</dbReference>
<evidence type="ECO:0000256" key="1">
    <source>
        <dbReference type="SAM" id="Coils"/>
    </source>
</evidence>
<accession>A0A506US42</accession>
<dbReference type="Pfam" id="PF04977">
    <property type="entry name" value="DivIC"/>
    <property type="match status" value="1"/>
</dbReference>
<evidence type="ECO:0000313" key="3">
    <source>
        <dbReference type="EMBL" id="TPW36132.1"/>
    </source>
</evidence>